<dbReference type="InterPro" id="IPR010750">
    <property type="entry name" value="SGF29_tudor-like_dom"/>
</dbReference>
<gene>
    <name evidence="7" type="ORF">NSK_006606</name>
</gene>
<comment type="subcellular location">
    <subcellularLocation>
        <location evidence="1">Nucleus</location>
    </subcellularLocation>
</comment>
<feature type="compositionally biased region" description="Gly residues" evidence="5">
    <location>
        <begin position="78"/>
        <end position="88"/>
    </location>
</feature>
<keyword evidence="3" id="KW-0804">Transcription</keyword>
<sequence>MADALGRLRERPLGGGEAGVEVGTGPDSHTLAEMRARMVRTAEWLREMAGAAESCLASLQAEEVAWKAQEEGREPGGHVLGEGGMGRGRGGEGEEEEQDEITAFAHHSYDGSSSHLFLPAHPTPPPHTGPGEGRPAGRGRNGGGKEGGGTGMGGAAPIALVLAGKGRRLAGLVAKARASGGGGRGGRPGEGDTGAHSAFFKSVKFPDLDRALDEGEQVAAKISEEAAWALTTVRVHNVVTDKVEVTDLDDSRRRTYFVDRTHVVPLPREGGREGGREGQDAWARMFPRETRVFAMYPETTSFYPAVVVENRIKREEDPLGMGGGGEGGEGEREEARCALWFDEDEDEEGNPRVVQVPFRHITAVPETFAGEGLDS</sequence>
<dbReference type="GO" id="GO:0005634">
    <property type="term" value="C:nucleus"/>
    <property type="evidence" value="ECO:0007669"/>
    <property type="project" value="UniProtKB-SubCell"/>
</dbReference>
<keyword evidence="2" id="KW-0805">Transcription regulation</keyword>
<evidence type="ECO:0000313" key="8">
    <source>
        <dbReference type="Proteomes" id="UP000355283"/>
    </source>
</evidence>
<dbReference type="Proteomes" id="UP000355283">
    <property type="component" value="Unassembled WGS sequence"/>
</dbReference>
<reference evidence="7 8" key="1">
    <citation type="submission" date="2019-01" db="EMBL/GenBank/DDBJ databases">
        <title>Nuclear Genome Assembly of the Microalgal Biofuel strain Nannochloropsis salina CCMP1776.</title>
        <authorList>
            <person name="Hovde B."/>
        </authorList>
    </citation>
    <scope>NUCLEOTIDE SEQUENCE [LARGE SCALE GENOMIC DNA]</scope>
    <source>
        <strain evidence="7 8">CCMP1776</strain>
    </source>
</reference>
<dbReference type="GO" id="GO:0000124">
    <property type="term" value="C:SAGA complex"/>
    <property type="evidence" value="ECO:0007669"/>
    <property type="project" value="InterPro"/>
</dbReference>
<evidence type="ECO:0000256" key="5">
    <source>
        <dbReference type="SAM" id="MobiDB-lite"/>
    </source>
</evidence>
<dbReference type="InterPro" id="IPR047287">
    <property type="entry name" value="Tudor_SGF29_rpt2"/>
</dbReference>
<dbReference type="OrthoDB" id="10265994at2759"/>
<evidence type="ECO:0000256" key="4">
    <source>
        <dbReference type="ARBA" id="ARBA00023242"/>
    </source>
</evidence>
<protein>
    <recommendedName>
        <fullName evidence="6">SGF29 C-terminal domain-containing protein</fullName>
    </recommendedName>
</protein>
<keyword evidence="8" id="KW-1185">Reference proteome</keyword>
<feature type="compositionally biased region" description="Gly residues" evidence="5">
    <location>
        <begin position="130"/>
        <end position="152"/>
    </location>
</feature>
<accession>A0A4D9CZZ2</accession>
<evidence type="ECO:0000259" key="6">
    <source>
        <dbReference type="PROSITE" id="PS51518"/>
    </source>
</evidence>
<feature type="compositionally biased region" description="Basic and acidic residues" evidence="5">
    <location>
        <begin position="1"/>
        <end position="12"/>
    </location>
</feature>
<dbReference type="AlphaFoldDB" id="A0A4D9CZZ2"/>
<proteinExistence type="predicted"/>
<evidence type="ECO:0000256" key="2">
    <source>
        <dbReference type="ARBA" id="ARBA00023015"/>
    </source>
</evidence>
<dbReference type="Gene3D" id="2.30.30.140">
    <property type="match status" value="2"/>
</dbReference>
<evidence type="ECO:0000256" key="1">
    <source>
        <dbReference type="ARBA" id="ARBA00004123"/>
    </source>
</evidence>
<feature type="domain" description="SGF29 C-terminal" evidence="6">
    <location>
        <begin position="208"/>
        <end position="370"/>
    </location>
</feature>
<feature type="region of interest" description="Disordered" evidence="5">
    <location>
        <begin position="1"/>
        <end position="29"/>
    </location>
</feature>
<dbReference type="EMBL" id="SDOX01000121">
    <property type="protein sequence ID" value="TFJ81938.1"/>
    <property type="molecule type" value="Genomic_DNA"/>
</dbReference>
<comment type="caution">
    <text evidence="7">The sequence shown here is derived from an EMBL/GenBank/DDBJ whole genome shotgun (WGS) entry which is preliminary data.</text>
</comment>
<evidence type="ECO:0000313" key="7">
    <source>
        <dbReference type="EMBL" id="TFJ81938.1"/>
    </source>
</evidence>
<dbReference type="PROSITE" id="PS51518">
    <property type="entry name" value="SGF29_C"/>
    <property type="match status" value="1"/>
</dbReference>
<dbReference type="CDD" id="cd20394">
    <property type="entry name" value="Tudor_SGF29_rpt2"/>
    <property type="match status" value="1"/>
</dbReference>
<dbReference type="PANTHER" id="PTHR21539:SF0">
    <property type="entry name" value="SAGA-ASSOCIATED FACTOR 29"/>
    <property type="match status" value="1"/>
</dbReference>
<dbReference type="PANTHER" id="PTHR21539">
    <property type="entry name" value="SAGA-ASSOCIATED FACTOR 29"/>
    <property type="match status" value="1"/>
</dbReference>
<organism evidence="7 8">
    <name type="scientific">Nannochloropsis salina CCMP1776</name>
    <dbReference type="NCBI Taxonomy" id="1027361"/>
    <lineage>
        <taxon>Eukaryota</taxon>
        <taxon>Sar</taxon>
        <taxon>Stramenopiles</taxon>
        <taxon>Ochrophyta</taxon>
        <taxon>Eustigmatophyceae</taxon>
        <taxon>Eustigmatales</taxon>
        <taxon>Monodopsidaceae</taxon>
        <taxon>Microchloropsis</taxon>
        <taxon>Microchloropsis salina</taxon>
    </lineage>
</organism>
<name>A0A4D9CZZ2_9STRA</name>
<dbReference type="InterPro" id="IPR037802">
    <property type="entry name" value="SGF29"/>
</dbReference>
<dbReference type="Pfam" id="PF07039">
    <property type="entry name" value="SGF29_Tudor"/>
    <property type="match status" value="1"/>
</dbReference>
<keyword evidence="4" id="KW-0539">Nucleus</keyword>
<feature type="region of interest" description="Disordered" evidence="5">
    <location>
        <begin position="69"/>
        <end position="152"/>
    </location>
</feature>
<evidence type="ECO:0000256" key="3">
    <source>
        <dbReference type="ARBA" id="ARBA00023163"/>
    </source>
</evidence>